<name>A0A6A6FIE6_9PEZI</name>
<sequence>MGLIRGRYAAVFDSFLSSRAIRLEEILCASRYSFATSHRLFAIATDLGFRVDIIPTYLRNAIAGARWLFEKPSETLKAK</sequence>
<dbReference type="AlphaFoldDB" id="A0A6A6FIE6"/>
<proteinExistence type="predicted"/>
<dbReference type="EMBL" id="ML992671">
    <property type="protein sequence ID" value="KAF2213008.1"/>
    <property type="molecule type" value="Genomic_DNA"/>
</dbReference>
<keyword evidence="2" id="KW-1185">Reference proteome</keyword>
<reference evidence="1" key="1">
    <citation type="journal article" date="2020" name="Stud. Mycol.">
        <title>101 Dothideomycetes genomes: a test case for predicting lifestyles and emergence of pathogens.</title>
        <authorList>
            <person name="Haridas S."/>
            <person name="Albert R."/>
            <person name="Binder M."/>
            <person name="Bloem J."/>
            <person name="Labutti K."/>
            <person name="Salamov A."/>
            <person name="Andreopoulos B."/>
            <person name="Baker S."/>
            <person name="Barry K."/>
            <person name="Bills G."/>
            <person name="Bluhm B."/>
            <person name="Cannon C."/>
            <person name="Castanera R."/>
            <person name="Culley D."/>
            <person name="Daum C."/>
            <person name="Ezra D."/>
            <person name="Gonzalez J."/>
            <person name="Henrissat B."/>
            <person name="Kuo A."/>
            <person name="Liang C."/>
            <person name="Lipzen A."/>
            <person name="Lutzoni F."/>
            <person name="Magnuson J."/>
            <person name="Mondo S."/>
            <person name="Nolan M."/>
            <person name="Ohm R."/>
            <person name="Pangilinan J."/>
            <person name="Park H.-J."/>
            <person name="Ramirez L."/>
            <person name="Alfaro M."/>
            <person name="Sun H."/>
            <person name="Tritt A."/>
            <person name="Yoshinaga Y."/>
            <person name="Zwiers L.-H."/>
            <person name="Turgeon B."/>
            <person name="Goodwin S."/>
            <person name="Spatafora J."/>
            <person name="Crous P."/>
            <person name="Grigoriev I."/>
        </authorList>
    </citation>
    <scope>NUCLEOTIDE SEQUENCE</scope>
    <source>
        <strain evidence="1">SCOH1-5</strain>
    </source>
</reference>
<gene>
    <name evidence="1" type="ORF">CERZMDRAFT_90539</name>
</gene>
<evidence type="ECO:0000313" key="1">
    <source>
        <dbReference type="EMBL" id="KAF2213008.1"/>
    </source>
</evidence>
<accession>A0A6A6FIE6</accession>
<organism evidence="1 2">
    <name type="scientific">Cercospora zeae-maydis SCOH1-5</name>
    <dbReference type="NCBI Taxonomy" id="717836"/>
    <lineage>
        <taxon>Eukaryota</taxon>
        <taxon>Fungi</taxon>
        <taxon>Dikarya</taxon>
        <taxon>Ascomycota</taxon>
        <taxon>Pezizomycotina</taxon>
        <taxon>Dothideomycetes</taxon>
        <taxon>Dothideomycetidae</taxon>
        <taxon>Mycosphaerellales</taxon>
        <taxon>Mycosphaerellaceae</taxon>
        <taxon>Cercospora</taxon>
    </lineage>
</organism>
<dbReference type="Proteomes" id="UP000799539">
    <property type="component" value="Unassembled WGS sequence"/>
</dbReference>
<protein>
    <submittedName>
        <fullName evidence="1">Uncharacterized protein</fullName>
    </submittedName>
</protein>
<evidence type="ECO:0000313" key="2">
    <source>
        <dbReference type="Proteomes" id="UP000799539"/>
    </source>
</evidence>